<feature type="domain" description="Nephrocystin 3-like N-terminal" evidence="5">
    <location>
        <begin position="306"/>
        <end position="447"/>
    </location>
</feature>
<feature type="repeat" description="WD" evidence="3">
    <location>
        <begin position="1289"/>
        <end position="1330"/>
    </location>
</feature>
<dbReference type="PROSITE" id="PS00678">
    <property type="entry name" value="WD_REPEATS_1"/>
    <property type="match status" value="3"/>
</dbReference>
<feature type="repeat" description="WD" evidence="3">
    <location>
        <begin position="925"/>
        <end position="966"/>
    </location>
</feature>
<dbReference type="InterPro" id="IPR001680">
    <property type="entry name" value="WD40_rpt"/>
</dbReference>
<dbReference type="PROSITE" id="PS50294">
    <property type="entry name" value="WD_REPEATS_REGION"/>
    <property type="match status" value="13"/>
</dbReference>
<evidence type="ECO:0000256" key="1">
    <source>
        <dbReference type="ARBA" id="ARBA00022574"/>
    </source>
</evidence>
<feature type="repeat" description="WD" evidence="3">
    <location>
        <begin position="1178"/>
        <end position="1201"/>
    </location>
</feature>
<feature type="repeat" description="WD" evidence="3">
    <location>
        <begin position="1332"/>
        <end position="1373"/>
    </location>
</feature>
<evidence type="ECO:0000256" key="3">
    <source>
        <dbReference type="PROSITE-ProRule" id="PRU00221"/>
    </source>
</evidence>
<dbReference type="InterPro" id="IPR056884">
    <property type="entry name" value="NPHP3-like_N"/>
</dbReference>
<evidence type="ECO:0000259" key="5">
    <source>
        <dbReference type="Pfam" id="PF24883"/>
    </source>
</evidence>
<reference evidence="6 7" key="1">
    <citation type="submission" date="2014-06" db="EMBL/GenBank/DDBJ databases">
        <title>Evolutionary Origins and Diversification of the Mycorrhizal Mutualists.</title>
        <authorList>
            <consortium name="DOE Joint Genome Institute"/>
            <consortium name="Mycorrhizal Genomics Consortium"/>
            <person name="Kohler A."/>
            <person name="Kuo A."/>
            <person name="Nagy L.G."/>
            <person name="Floudas D."/>
            <person name="Copeland A."/>
            <person name="Barry K.W."/>
            <person name="Cichocki N."/>
            <person name="Veneault-Fourrey C."/>
            <person name="LaButti K."/>
            <person name="Lindquist E.A."/>
            <person name="Lipzen A."/>
            <person name="Lundell T."/>
            <person name="Morin E."/>
            <person name="Murat C."/>
            <person name="Riley R."/>
            <person name="Ohm R."/>
            <person name="Sun H."/>
            <person name="Tunlid A."/>
            <person name="Henrissat B."/>
            <person name="Grigoriev I.V."/>
            <person name="Hibbett D.S."/>
            <person name="Martin F."/>
        </authorList>
    </citation>
    <scope>NUCLEOTIDE SEQUENCE [LARGE SCALE GENOMIC DNA]</scope>
    <source>
        <strain evidence="6 7">SS14</strain>
    </source>
</reference>
<feature type="repeat" description="WD" evidence="3">
    <location>
        <begin position="1203"/>
        <end position="1244"/>
    </location>
</feature>
<dbReference type="OrthoDB" id="538223at2759"/>
<feature type="repeat" description="WD" evidence="3">
    <location>
        <begin position="1140"/>
        <end position="1181"/>
    </location>
</feature>
<feature type="region of interest" description="Disordered" evidence="4">
    <location>
        <begin position="17"/>
        <end position="63"/>
    </location>
</feature>
<name>A0A0C9U894_SPHS4</name>
<proteinExistence type="predicted"/>
<dbReference type="SMART" id="SM00320">
    <property type="entry name" value="WD40"/>
    <property type="match status" value="14"/>
</dbReference>
<dbReference type="Pfam" id="PF00400">
    <property type="entry name" value="WD40"/>
    <property type="match status" value="15"/>
</dbReference>
<feature type="repeat" description="WD" evidence="3">
    <location>
        <begin position="968"/>
        <end position="1009"/>
    </location>
</feature>
<feature type="repeat" description="WD" evidence="3">
    <location>
        <begin position="1097"/>
        <end position="1138"/>
    </location>
</feature>
<dbReference type="PRINTS" id="PR00320">
    <property type="entry name" value="GPROTEINBRPT"/>
</dbReference>
<dbReference type="InterPro" id="IPR015943">
    <property type="entry name" value="WD40/YVTN_repeat-like_dom_sf"/>
</dbReference>
<dbReference type="PROSITE" id="PS50082">
    <property type="entry name" value="WD_REPEATS_2"/>
    <property type="match status" value="15"/>
</dbReference>
<dbReference type="PANTHER" id="PTHR22847">
    <property type="entry name" value="WD40 REPEAT PROTEIN"/>
    <property type="match status" value="1"/>
</dbReference>
<dbReference type="GO" id="GO:1990234">
    <property type="term" value="C:transferase complex"/>
    <property type="evidence" value="ECO:0007669"/>
    <property type="project" value="UniProtKB-ARBA"/>
</dbReference>
<dbReference type="InterPro" id="IPR020472">
    <property type="entry name" value="WD40_PAC1"/>
</dbReference>
<feature type="repeat" description="WD" evidence="3">
    <location>
        <begin position="1054"/>
        <end position="1095"/>
    </location>
</feature>
<dbReference type="SUPFAM" id="SSF52540">
    <property type="entry name" value="P-loop containing nucleoside triphosphate hydrolases"/>
    <property type="match status" value="1"/>
</dbReference>
<evidence type="ECO:0000313" key="7">
    <source>
        <dbReference type="Proteomes" id="UP000054279"/>
    </source>
</evidence>
<dbReference type="PANTHER" id="PTHR22847:SF637">
    <property type="entry name" value="WD REPEAT DOMAIN 5B"/>
    <property type="match status" value="1"/>
</dbReference>
<dbReference type="HOGENOM" id="CLU_000288_6_3_1"/>
<keyword evidence="7" id="KW-1185">Reference proteome</keyword>
<dbReference type="SUPFAM" id="SSF50978">
    <property type="entry name" value="WD40 repeat-like"/>
    <property type="match status" value="2"/>
</dbReference>
<dbReference type="InterPro" id="IPR019775">
    <property type="entry name" value="WD40_repeat_CS"/>
</dbReference>
<gene>
    <name evidence="6" type="ORF">M422DRAFT_267794</name>
</gene>
<keyword evidence="1 3" id="KW-0853">WD repeat</keyword>
<protein>
    <submittedName>
        <fullName evidence="6">Unplaced genomic scaffold SPHSTscaffold_182, whole genome shotgun sequence</fullName>
    </submittedName>
</protein>
<dbReference type="Gene3D" id="2.130.10.10">
    <property type="entry name" value="YVTN repeat-like/Quinoprotein amine dehydrogenase"/>
    <property type="match status" value="8"/>
</dbReference>
<evidence type="ECO:0000256" key="4">
    <source>
        <dbReference type="SAM" id="MobiDB-lite"/>
    </source>
</evidence>
<dbReference type="CDD" id="cd00200">
    <property type="entry name" value="WD40"/>
    <property type="match status" value="2"/>
</dbReference>
<feature type="repeat" description="WD" evidence="3">
    <location>
        <begin position="839"/>
        <end position="880"/>
    </location>
</feature>
<feature type="repeat" description="WD" evidence="3">
    <location>
        <begin position="1246"/>
        <end position="1287"/>
    </location>
</feature>
<dbReference type="EMBL" id="KN837257">
    <property type="protein sequence ID" value="KIJ30644.1"/>
    <property type="molecule type" value="Genomic_DNA"/>
</dbReference>
<organism evidence="6 7">
    <name type="scientific">Sphaerobolus stellatus (strain SS14)</name>
    <dbReference type="NCBI Taxonomy" id="990650"/>
    <lineage>
        <taxon>Eukaryota</taxon>
        <taxon>Fungi</taxon>
        <taxon>Dikarya</taxon>
        <taxon>Basidiomycota</taxon>
        <taxon>Agaricomycotina</taxon>
        <taxon>Agaricomycetes</taxon>
        <taxon>Phallomycetidae</taxon>
        <taxon>Geastrales</taxon>
        <taxon>Sphaerobolaceae</taxon>
        <taxon>Sphaerobolus</taxon>
    </lineage>
</organism>
<sequence length="1562" mass="172557">MSSPRFKDGFLKIRNRVGNLLHSRSPSPTPSGEYPSPAPSQVSHSNLISEPSAPSPHPQVSVDHPVESVIGSASTVQANAALNPHTAHSSHDAAVHPGAGEISRSHMKLAWEGIKEVLRVTCSVSDAFPPLKSAVAGVLEVIDRIEVCLTVRVPHLSSVDVHPEQAVRDIPNQLVELQERTKQLNQILEQYKGGLSGTLKDRMEGLARAFGDKKSNIEKKLDRSFVPRVIESTADSQYIARELCSLSWAIEICMMDMNMDTHKLVTELQHIVILNSLGDVSGAEFNREDRQACMDGTRVSLLGDLLAWATDGNSHSVCWLNGLAGTGKTTVAESFCRILAQKDAWRKVRNIVPFLAKVLAHMLPCYRQELVTVLSTHRDPMGLNLQDQYQYLIVEPLSIISGTRSEPLVLSVDALDECEDKEGTEELLRVILGASLDFPLKFFLTGRPEAALRQGFQVNNSGDKHKSYQLHNIERHLVEADICMYLSRQLEILKNKQWKDREDWPADEINALIEKSGTLFIFAATAIKFLSNAKGNPIKRLRKLAMLNNDSIEATRSIDSLYEMVLLEAFQVDDDEQSRVKDSLVTVVCAHTPLPVSSYSVLLGMELEDVHAALAALHSVVHISNHADPTVSVYHASFPDYLTSSKRSGNQSWYFALEEGHLTLATKCLELMNLQLEFNIVKLTTSYLSNDAQPSAPSVAPSLAYTCTGWGNHLFHSTNDIITKRHTLLGRIDIFLRTKFLFWLEVLSVLKNVQYASTLLLTINKRSETLQTICKDFIEFISTFRDAIEYNAAHIYLSALAFIHHTSMVAELYHSQFQNLLAVHGRNATVTRQYELLVFRDHTASVRSVVFSPDGKYIVSGSEDQTIHLWNVETGKAVGEPYQGHTGSVQSVAFSPDGEYIVSGSEDQTIHLWNVETGKAVGEPYQGHTDSVQSVAFSPNGKYIVSGSEDQTIHLWSVETGKAVGEPYQGHTGSVQSVAFSPDGKYIVSGSDDHTIQLWSVQTGGVVGESYQGHTSGVRSVAFSPDGKYIASGSYDHTICLWSVETGKAVGEPYQSHTDPVWSVAFSPDGKYIVSGSYDQSICLWSVETGRAVGEPYQGHTDSVWSVAFSPDGKYLASGSNDHTIRYWSVETDKAVGEPYQGHTDPVWSVAFSPDEKYIVSGSFDQTICLWSVETGKYIVSGSDDYTIRLWSVETGKAVGEPYQGHTDSVQSVASSPDGKYIVSGSYDQTICLWSVETGKAVGEPYQGHTDPVWSVVFSPDGKYIISGSDDHTIRLWSVETGKTVGEPYQGHTSAVWSVAFSPNGKYIVSGSDDHTIQLWCVETGKAIGEPYQVHTGSVRSVAFSPDGMYIVSGSDDHTIQLWNVETGRAVGEPYQGHTSAVWSVAFSPDGKYIVSGSEDQTIHLWSVETGKAVGEPYQGHTDSVQSVAFSLDENSIVSGFYDDTFHLRSVETGKQVEELHHGHFDIVKMSQTKSPFLHYFSPGSFSFMHWGESYDFSPGWVTSPLHTSVYLFWVPPRYRPLLWTPGTAMIFHPNSFQLDLSNFMHGDQWARCKFIIQNGSS</sequence>
<feature type="repeat" description="WD" evidence="3">
    <location>
        <begin position="1375"/>
        <end position="1416"/>
    </location>
</feature>
<dbReference type="InterPro" id="IPR036322">
    <property type="entry name" value="WD40_repeat_dom_sf"/>
</dbReference>
<dbReference type="Gene3D" id="3.40.50.300">
    <property type="entry name" value="P-loop containing nucleotide triphosphate hydrolases"/>
    <property type="match status" value="1"/>
</dbReference>
<evidence type="ECO:0000313" key="6">
    <source>
        <dbReference type="EMBL" id="KIJ30644.1"/>
    </source>
</evidence>
<feature type="repeat" description="WD" evidence="3">
    <location>
        <begin position="882"/>
        <end position="923"/>
    </location>
</feature>
<dbReference type="Proteomes" id="UP000054279">
    <property type="component" value="Unassembled WGS sequence"/>
</dbReference>
<feature type="compositionally biased region" description="Polar residues" evidence="4">
    <location>
        <begin position="39"/>
        <end position="49"/>
    </location>
</feature>
<accession>A0A0C9U894</accession>
<feature type="repeat" description="WD" evidence="3">
    <location>
        <begin position="1418"/>
        <end position="1459"/>
    </location>
</feature>
<evidence type="ECO:0000256" key="2">
    <source>
        <dbReference type="ARBA" id="ARBA00022737"/>
    </source>
</evidence>
<dbReference type="Pfam" id="PF24883">
    <property type="entry name" value="NPHP3_N"/>
    <property type="match status" value="1"/>
</dbReference>
<keyword evidence="2" id="KW-0677">Repeat</keyword>
<dbReference type="InterPro" id="IPR027417">
    <property type="entry name" value="P-loop_NTPase"/>
</dbReference>
<feature type="repeat" description="WD" evidence="3">
    <location>
        <begin position="1011"/>
        <end position="1052"/>
    </location>
</feature>
<dbReference type="SUPFAM" id="SSF50993">
    <property type="entry name" value="Peptidase/esterase 'gauge' domain"/>
    <property type="match status" value="1"/>
</dbReference>